<dbReference type="RefSeq" id="WP_047977566.1">
    <property type="nucleotide sequence ID" value="NZ_JWIZ01000063.1"/>
</dbReference>
<feature type="transmembrane region" description="Helical" evidence="1">
    <location>
        <begin position="190"/>
        <end position="216"/>
    </location>
</feature>
<dbReference type="Proteomes" id="UP000036270">
    <property type="component" value="Unassembled WGS sequence"/>
</dbReference>
<protein>
    <submittedName>
        <fullName evidence="2">Membrane protein</fullName>
    </submittedName>
</protein>
<feature type="transmembrane region" description="Helical" evidence="1">
    <location>
        <begin position="14"/>
        <end position="34"/>
    </location>
</feature>
<feature type="transmembrane region" description="Helical" evidence="1">
    <location>
        <begin position="360"/>
        <end position="377"/>
    </location>
</feature>
<dbReference type="PATRIC" id="fig|67855.3.peg.2015"/>
<keyword evidence="3" id="KW-1185">Reference proteome</keyword>
<feature type="transmembrane region" description="Helical" evidence="1">
    <location>
        <begin position="153"/>
        <end position="178"/>
    </location>
</feature>
<gene>
    <name evidence="2" type="ORF">RO21_09560</name>
</gene>
<evidence type="ECO:0000313" key="3">
    <source>
        <dbReference type="Proteomes" id="UP000036270"/>
    </source>
</evidence>
<accession>A0A0J5P2W0</accession>
<evidence type="ECO:0000256" key="1">
    <source>
        <dbReference type="SAM" id="Phobius"/>
    </source>
</evidence>
<dbReference type="STRING" id="67855.RO21_09560"/>
<feature type="transmembrane region" description="Helical" evidence="1">
    <location>
        <begin position="75"/>
        <end position="99"/>
    </location>
</feature>
<organism evidence="2 3">
    <name type="scientific">Muribacter muris</name>
    <dbReference type="NCBI Taxonomy" id="67855"/>
    <lineage>
        <taxon>Bacteria</taxon>
        <taxon>Pseudomonadati</taxon>
        <taxon>Pseudomonadota</taxon>
        <taxon>Gammaproteobacteria</taxon>
        <taxon>Pasteurellales</taxon>
        <taxon>Pasteurellaceae</taxon>
        <taxon>Muribacter</taxon>
    </lineage>
</organism>
<reference evidence="2 3" key="1">
    <citation type="submission" date="2014-12" db="EMBL/GenBank/DDBJ databases">
        <title>Reclassification of Actinobacillus muris as Muribacter muris.</title>
        <authorList>
            <person name="Christensen H."/>
            <person name="Nicklas W."/>
            <person name="Bisgaard M."/>
        </authorList>
    </citation>
    <scope>NUCLEOTIDE SEQUENCE [LARGE SCALE GENOMIC DNA]</scope>
    <source>
        <strain evidence="2 3">Ackerman80-443D</strain>
    </source>
</reference>
<feature type="transmembrane region" description="Helical" evidence="1">
    <location>
        <begin position="309"/>
        <end position="329"/>
    </location>
</feature>
<sequence length="392" mass="45082">MSAILNLFYLYDPWLFHFLRMAFLAGGISLLMLIYKGYKQPLKREICLPIDSLIAIIGLIIVSAFPMLLHQTYDFSVTIMYVKTLLLFLLGIGLFHYLYYPNNQQLFLRDLKIGILIQFSIGLLALFGVSFIIDFALSTNVVLPRFYGSEQEYRLYNITSSAFFQLSLFYIFLLHFILAYNEKHNNIHSIFIFLILCIGLISGRSFLILSIVSIILYFKWRYVPILLLFVAICLFLATQFTGHKYVEHALEPLINLIYGKGSVSSSTDTLVQKHLFIPTIKQILIGDGYYFAVQGGYYGGTDSGFLRQLLYGGIGYLMACAIFTFYFIYRLAQNWFDGSWKFILSTFALFTILNIKADTYAFPGIMLVLLMFLSLFGRNGKYILLFQSQGHK</sequence>
<feature type="transmembrane region" description="Helical" evidence="1">
    <location>
        <begin position="222"/>
        <end position="240"/>
    </location>
</feature>
<name>A0A0J5P2W0_9PAST</name>
<keyword evidence="1" id="KW-0812">Transmembrane</keyword>
<keyword evidence="1" id="KW-0472">Membrane</keyword>
<feature type="transmembrane region" description="Helical" evidence="1">
    <location>
        <begin position="46"/>
        <end position="69"/>
    </location>
</feature>
<keyword evidence="1" id="KW-1133">Transmembrane helix</keyword>
<dbReference type="EMBL" id="JWIZ01000063">
    <property type="protein sequence ID" value="KMK50823.1"/>
    <property type="molecule type" value="Genomic_DNA"/>
</dbReference>
<feature type="transmembrane region" description="Helical" evidence="1">
    <location>
        <begin position="111"/>
        <end position="133"/>
    </location>
</feature>
<proteinExistence type="predicted"/>
<evidence type="ECO:0000313" key="2">
    <source>
        <dbReference type="EMBL" id="KMK50823.1"/>
    </source>
</evidence>
<comment type="caution">
    <text evidence="2">The sequence shown here is derived from an EMBL/GenBank/DDBJ whole genome shotgun (WGS) entry which is preliminary data.</text>
</comment>
<dbReference type="AlphaFoldDB" id="A0A0J5P2W0"/>